<evidence type="ECO:0000313" key="9">
    <source>
        <dbReference type="Proteomes" id="UP000736164"/>
    </source>
</evidence>
<feature type="region of interest" description="Disordered" evidence="6">
    <location>
        <begin position="95"/>
        <end position="242"/>
    </location>
</feature>
<sequence>MATTKPASHPANTGREVGQKDVGKKEASAEVGGTGAEGKRRPTLSHSFLAHKTIQQKKLIAETAKQPQTLPSRPVLGTYKGKIVQSRVSSFRNTVAGVGDAEKPCSDAKPRALRQGGPRPSCQPTVPQPPKAKSSTALSAKPTVASRPPVHSVRSATVGPAPRQNAVGVHRPSTANNPGGFSSATRARPNVGPVSQPQSNLVVKKPDPPPKDKPKDAAGASSTKGMKGVASTMSQYRAPKETHEERRAKLAEWLAAKGKTLKRPSMVASVPHTVRQTTKKESALPPALNTTSDIKDSSVQGLPVVNTEEAVQDLCSALAAMPTPSFAETGILFVTSLFLNKHTFKLHEINYEQWTTTVHNIPEGVEGEKVEEDVKIEEEKKTGALRGRSSQLQQTLKLESSSSEDEETDEEEDEKATGEASVVKYSVKTTPYLQSVKKKIQGEGSRSAIKDLKFLTPVRRSLRIQRQSSRLPSMLVDHDPCVTSLAELVGLDGDASAYIYRQNPSLQAVKDLPDQVERMDKV</sequence>
<evidence type="ECO:0000256" key="3">
    <source>
        <dbReference type="ARBA" id="ARBA00022490"/>
    </source>
</evidence>
<feature type="non-terminal residue" evidence="8">
    <location>
        <position position="1"/>
    </location>
</feature>
<evidence type="ECO:0000256" key="6">
    <source>
        <dbReference type="SAM" id="MobiDB-lite"/>
    </source>
</evidence>
<evidence type="ECO:0000313" key="8">
    <source>
        <dbReference type="EMBL" id="MBN3313741.1"/>
    </source>
</evidence>
<feature type="compositionally biased region" description="Basic and acidic residues" evidence="6">
    <location>
        <begin position="100"/>
        <end position="110"/>
    </location>
</feature>
<feature type="region of interest" description="Disordered" evidence="6">
    <location>
        <begin position="269"/>
        <end position="295"/>
    </location>
</feature>
<feature type="region of interest" description="Disordered" evidence="6">
    <location>
        <begin position="381"/>
        <end position="420"/>
    </location>
</feature>
<evidence type="ECO:0000256" key="2">
    <source>
        <dbReference type="ARBA" id="ARBA00009468"/>
    </source>
</evidence>
<comment type="caution">
    <text evidence="8">The sequence shown here is derived from an EMBL/GenBank/DDBJ whole genome shotgun (WGS) entry which is preliminary data.</text>
</comment>
<evidence type="ECO:0000256" key="1">
    <source>
        <dbReference type="ARBA" id="ARBA00004245"/>
    </source>
</evidence>
<keyword evidence="5" id="KW-0206">Cytoskeleton</keyword>
<evidence type="ECO:0000259" key="7">
    <source>
        <dbReference type="Pfam" id="PF15297"/>
    </source>
</evidence>
<dbReference type="PANTHER" id="PTHR16076">
    <property type="entry name" value="CYTOSKELETON ASSOCIATED PROTEIN 2-RELATED"/>
    <property type="match status" value="1"/>
</dbReference>
<dbReference type="GO" id="GO:0007026">
    <property type="term" value="P:negative regulation of microtubule depolymerization"/>
    <property type="evidence" value="ECO:0007669"/>
    <property type="project" value="TreeGrafter"/>
</dbReference>
<feature type="compositionally biased region" description="Polar residues" evidence="6">
    <location>
        <begin position="388"/>
        <end position="398"/>
    </location>
</feature>
<proteinExistence type="inferred from homology"/>
<feature type="domain" description="Cytoskeleton-associated protein 2 C-terminal" evidence="7">
    <location>
        <begin position="352"/>
        <end position="506"/>
    </location>
</feature>
<feature type="compositionally biased region" description="Polar residues" evidence="6">
    <location>
        <begin position="173"/>
        <end position="185"/>
    </location>
</feature>
<feature type="non-terminal residue" evidence="8">
    <location>
        <position position="522"/>
    </location>
</feature>
<name>A0A8J7NM92_ATRSP</name>
<evidence type="ECO:0000256" key="4">
    <source>
        <dbReference type="ARBA" id="ARBA00022553"/>
    </source>
</evidence>
<dbReference type="PANTHER" id="PTHR16076:SF8">
    <property type="entry name" value="CYTOSKELETON-ASSOCIATED PROTEIN 2"/>
    <property type="match status" value="1"/>
</dbReference>
<feature type="region of interest" description="Disordered" evidence="6">
    <location>
        <begin position="1"/>
        <end position="47"/>
    </location>
</feature>
<keyword evidence="3" id="KW-0963">Cytoplasm</keyword>
<keyword evidence="9" id="KW-1185">Reference proteome</keyword>
<feature type="compositionally biased region" description="Acidic residues" evidence="6">
    <location>
        <begin position="402"/>
        <end position="414"/>
    </location>
</feature>
<dbReference type="InterPro" id="IPR029197">
    <property type="entry name" value="CKAP2_C"/>
</dbReference>
<accession>A0A8J7NM92</accession>
<protein>
    <submittedName>
        <fullName evidence="8">CKAP2 protein</fullName>
    </submittedName>
</protein>
<evidence type="ECO:0000256" key="5">
    <source>
        <dbReference type="ARBA" id="ARBA00023212"/>
    </source>
</evidence>
<dbReference type="InterPro" id="IPR026165">
    <property type="entry name" value="CKAP2_fam"/>
</dbReference>
<feature type="domain" description="Cytoskeleton-associated protein 2 C-terminal" evidence="7">
    <location>
        <begin position="230"/>
        <end position="277"/>
    </location>
</feature>
<dbReference type="Pfam" id="PF15297">
    <property type="entry name" value="CKAP2_C"/>
    <property type="match status" value="2"/>
</dbReference>
<dbReference type="GO" id="GO:0015630">
    <property type="term" value="C:microtubule cytoskeleton"/>
    <property type="evidence" value="ECO:0007669"/>
    <property type="project" value="TreeGrafter"/>
</dbReference>
<dbReference type="AlphaFoldDB" id="A0A8J7NM92"/>
<keyword evidence="4" id="KW-0597">Phosphoprotein</keyword>
<gene>
    <name evidence="8" type="primary">Ckap2</name>
    <name evidence="8" type="ORF">GTO95_0003285</name>
</gene>
<comment type="subcellular location">
    <subcellularLocation>
        <location evidence="1">Cytoplasm</location>
        <location evidence="1">Cytoskeleton</location>
    </subcellularLocation>
</comment>
<organism evidence="8 9">
    <name type="scientific">Atractosteus spatula</name>
    <name type="common">Alligator gar</name>
    <name type="synonym">Lepisosteus spatula</name>
    <dbReference type="NCBI Taxonomy" id="7917"/>
    <lineage>
        <taxon>Eukaryota</taxon>
        <taxon>Metazoa</taxon>
        <taxon>Chordata</taxon>
        <taxon>Craniata</taxon>
        <taxon>Vertebrata</taxon>
        <taxon>Euteleostomi</taxon>
        <taxon>Actinopterygii</taxon>
        <taxon>Neopterygii</taxon>
        <taxon>Holostei</taxon>
        <taxon>Semionotiformes</taxon>
        <taxon>Lepisosteidae</taxon>
        <taxon>Atractosteus</taxon>
    </lineage>
</organism>
<reference evidence="8" key="1">
    <citation type="journal article" date="2021" name="Cell">
        <title>Tracing the genetic footprints of vertebrate landing in non-teleost ray-finned fishes.</title>
        <authorList>
            <person name="Bi X."/>
            <person name="Wang K."/>
            <person name="Yang L."/>
            <person name="Pan H."/>
            <person name="Jiang H."/>
            <person name="Wei Q."/>
            <person name="Fang M."/>
            <person name="Yu H."/>
            <person name="Zhu C."/>
            <person name="Cai Y."/>
            <person name="He Y."/>
            <person name="Gan X."/>
            <person name="Zeng H."/>
            <person name="Yu D."/>
            <person name="Zhu Y."/>
            <person name="Jiang H."/>
            <person name="Qiu Q."/>
            <person name="Yang H."/>
            <person name="Zhang Y.E."/>
            <person name="Wang W."/>
            <person name="Zhu M."/>
            <person name="He S."/>
            <person name="Zhang G."/>
        </authorList>
    </citation>
    <scope>NUCLEOTIDE SEQUENCE</scope>
    <source>
        <strain evidence="8">Allg_001</strain>
    </source>
</reference>
<comment type="similarity">
    <text evidence="2">Belongs to the CKAP2 family.</text>
</comment>
<feature type="compositionally biased region" description="Basic and acidic residues" evidence="6">
    <location>
        <begin position="17"/>
        <end position="28"/>
    </location>
</feature>
<dbReference type="EMBL" id="JAAWVO010012841">
    <property type="protein sequence ID" value="MBN3313741.1"/>
    <property type="molecule type" value="Genomic_DNA"/>
</dbReference>
<dbReference type="Proteomes" id="UP000736164">
    <property type="component" value="Unassembled WGS sequence"/>
</dbReference>
<feature type="compositionally biased region" description="Basic and acidic residues" evidence="6">
    <location>
        <begin position="204"/>
        <end position="216"/>
    </location>
</feature>